<evidence type="ECO:0000256" key="1">
    <source>
        <dbReference type="ARBA" id="ARBA00022614"/>
    </source>
</evidence>
<reference evidence="4 5" key="2">
    <citation type="submission" date="2014-03" db="EMBL/GenBank/DDBJ databases">
        <title>The Genome Sequence of Anncaliia algerae insect isolate PRA339.</title>
        <authorList>
            <consortium name="The Broad Institute Genome Sequencing Platform"/>
            <consortium name="The Broad Institute Genome Sequencing Center for Infectious Disease"/>
            <person name="Cuomo C."/>
            <person name="Becnel J."/>
            <person name="Sanscrainte N."/>
            <person name="Walker B."/>
            <person name="Young S.K."/>
            <person name="Zeng Q."/>
            <person name="Gargeya S."/>
            <person name="Fitzgerald M."/>
            <person name="Haas B."/>
            <person name="Abouelleil A."/>
            <person name="Alvarado L."/>
            <person name="Arachchi H.M."/>
            <person name="Berlin A.M."/>
            <person name="Chapman S.B."/>
            <person name="Dewar J."/>
            <person name="Goldberg J."/>
            <person name="Griggs A."/>
            <person name="Gujja S."/>
            <person name="Hansen M."/>
            <person name="Howarth C."/>
            <person name="Imamovic A."/>
            <person name="Larimer J."/>
            <person name="McCowan C."/>
            <person name="Murphy C."/>
            <person name="Neiman D."/>
            <person name="Pearson M."/>
            <person name="Priest M."/>
            <person name="Roberts A."/>
            <person name="Saif S."/>
            <person name="Shea T."/>
            <person name="Sisk P."/>
            <person name="Sykes S."/>
            <person name="Wortman J."/>
            <person name="Nusbaum C."/>
            <person name="Birren B."/>
        </authorList>
    </citation>
    <scope>NUCLEOTIDE SEQUENCE [LARGE SCALE GENOMIC DNA]</scope>
    <source>
        <strain evidence="4 5">PRA339</strain>
    </source>
</reference>
<dbReference type="SMART" id="SM00365">
    <property type="entry name" value="LRR_SD22"/>
    <property type="match status" value="5"/>
</dbReference>
<dbReference type="InterPro" id="IPR032675">
    <property type="entry name" value="LRR_dom_sf"/>
</dbReference>
<dbReference type="Proteomes" id="UP000030655">
    <property type="component" value="Unassembled WGS sequence"/>
</dbReference>
<dbReference type="SUPFAM" id="SSF52058">
    <property type="entry name" value="L domain-like"/>
    <property type="match status" value="2"/>
</dbReference>
<dbReference type="SMART" id="SM00369">
    <property type="entry name" value="LRR_TYP"/>
    <property type="match status" value="8"/>
</dbReference>
<dbReference type="Gene3D" id="3.80.10.10">
    <property type="entry name" value="Ribonuclease Inhibitor"/>
    <property type="match status" value="2"/>
</dbReference>
<dbReference type="OrthoDB" id="660555at2759"/>
<evidence type="ECO:0000313" key="4">
    <source>
        <dbReference type="EMBL" id="KCZ79261.1"/>
    </source>
</evidence>
<dbReference type="STRING" id="1288291.A0A059EX08"/>
<gene>
    <name evidence="4" type="ORF">H312_03350</name>
</gene>
<keyword evidence="2" id="KW-0677">Repeat</keyword>
<dbReference type="Pfam" id="PF13855">
    <property type="entry name" value="LRR_8"/>
    <property type="match status" value="1"/>
</dbReference>
<dbReference type="HOGENOM" id="CLU_000288_18_23_1"/>
<keyword evidence="5" id="KW-1185">Reference proteome</keyword>
<dbReference type="InterPro" id="IPR055414">
    <property type="entry name" value="LRR_R13L4/SHOC2-like"/>
</dbReference>
<reference evidence="5" key="1">
    <citation type="submission" date="2013-02" db="EMBL/GenBank/DDBJ databases">
        <authorList>
            <consortium name="The Broad Institute Genome Sequencing Platform"/>
            <person name="Cuomo C."/>
            <person name="Becnel J."/>
            <person name="Sanscrainte N."/>
            <person name="Walker B."/>
            <person name="Young S.K."/>
            <person name="Zeng Q."/>
            <person name="Gargeya S."/>
            <person name="Fitzgerald M."/>
            <person name="Haas B."/>
            <person name="Abouelleil A."/>
            <person name="Alvarado L."/>
            <person name="Arachchi H.M."/>
            <person name="Berlin A.M."/>
            <person name="Chapman S.B."/>
            <person name="Dewar J."/>
            <person name="Goldberg J."/>
            <person name="Griggs A."/>
            <person name="Gujja S."/>
            <person name="Hansen M."/>
            <person name="Howarth C."/>
            <person name="Imamovic A."/>
            <person name="Larimer J."/>
            <person name="McCowan C."/>
            <person name="Murphy C."/>
            <person name="Neiman D."/>
            <person name="Pearson M."/>
            <person name="Priest M."/>
            <person name="Roberts A."/>
            <person name="Saif S."/>
            <person name="Shea T."/>
            <person name="Sisk P."/>
            <person name="Sykes S."/>
            <person name="Wortman J."/>
            <person name="Nusbaum C."/>
            <person name="Birren B."/>
        </authorList>
    </citation>
    <scope>NUCLEOTIDE SEQUENCE [LARGE SCALE GENOMIC DNA]</scope>
    <source>
        <strain evidence="5">PRA339</strain>
    </source>
</reference>
<accession>A0A059EX08</accession>
<evidence type="ECO:0000313" key="5">
    <source>
        <dbReference type="Proteomes" id="UP000030655"/>
    </source>
</evidence>
<dbReference type="PROSITE" id="PS51450">
    <property type="entry name" value="LRR"/>
    <property type="match status" value="4"/>
</dbReference>
<dbReference type="Pfam" id="PF23598">
    <property type="entry name" value="LRR_14"/>
    <property type="match status" value="1"/>
</dbReference>
<name>A0A059EX08_9MICR</name>
<feature type="domain" description="Disease resistance R13L4/SHOC-2-like LRR" evidence="3">
    <location>
        <begin position="113"/>
        <end position="287"/>
    </location>
</feature>
<dbReference type="EMBL" id="KK365314">
    <property type="protein sequence ID" value="KCZ79261.1"/>
    <property type="molecule type" value="Genomic_DNA"/>
</dbReference>
<keyword evidence="1" id="KW-0433">Leucine-rich repeat</keyword>
<dbReference type="PANTHER" id="PTHR48051:SF54">
    <property type="entry name" value="LEUCINE-RICH REPEAT-CONTAINING PROTEIN"/>
    <property type="match status" value="1"/>
</dbReference>
<dbReference type="InterPro" id="IPR050216">
    <property type="entry name" value="LRR_domain-containing"/>
</dbReference>
<dbReference type="AlphaFoldDB" id="A0A059EX08"/>
<dbReference type="GO" id="GO:0005737">
    <property type="term" value="C:cytoplasm"/>
    <property type="evidence" value="ECO:0007669"/>
    <property type="project" value="TreeGrafter"/>
</dbReference>
<evidence type="ECO:0000259" key="3">
    <source>
        <dbReference type="Pfam" id="PF23598"/>
    </source>
</evidence>
<dbReference type="SMART" id="SM00364">
    <property type="entry name" value="LRR_BAC"/>
    <property type="match status" value="4"/>
</dbReference>
<protein>
    <recommendedName>
        <fullName evidence="3">Disease resistance R13L4/SHOC-2-like LRR domain-containing protein</fullName>
    </recommendedName>
</protein>
<proteinExistence type="predicted"/>
<dbReference type="VEuPathDB" id="MicrosporidiaDB:H312_03350"/>
<organism evidence="4 5">
    <name type="scientific">Anncaliia algerae PRA339</name>
    <dbReference type="NCBI Taxonomy" id="1288291"/>
    <lineage>
        <taxon>Eukaryota</taxon>
        <taxon>Fungi</taxon>
        <taxon>Fungi incertae sedis</taxon>
        <taxon>Microsporidia</taxon>
        <taxon>Tubulinosematoidea</taxon>
        <taxon>Tubulinosematidae</taxon>
        <taxon>Anncaliia</taxon>
    </lineage>
</organism>
<dbReference type="InterPro" id="IPR003591">
    <property type="entry name" value="Leu-rich_rpt_typical-subtyp"/>
</dbReference>
<dbReference type="PANTHER" id="PTHR48051">
    <property type="match status" value="1"/>
</dbReference>
<dbReference type="InterPro" id="IPR001611">
    <property type="entry name" value="Leu-rich_rpt"/>
</dbReference>
<sequence length="400" mass="46688">MRNYPLDLSNQGHTTIPFSLITEETEWIILSYNSIKKVPKEISNCVSLERLALNDNKIEYIDAALSDLKNLNWLDLTRNNLRDLPKNLYLFNLLGLGLSENEFEEIPECVFRFLFLRKFGFFYNKIKYISPSIQYLVNLVKLDLSNNCITELPNEICKLRNLTWLNISHNKLRQLPFSFGDLNKLEELGLGKNLLESLPNLNNLSQLRILSLFSNKLTSFEIEAFTIKKIDLSDNLLETFPNCLLNITNLELVNLRNNKIKSINLTNSFNSDLRSIDLSKNQLECIPFKFIKSVEKCGIIYLENNNFKKKEDQFPPIPSLKDICLTNYCNTGSKAEKKIKPKYICDFCYRYFVYTPIIVYYRAFIESGDSFVLQEEICRSRCYLGSVRCKNEEFNSYINK</sequence>
<evidence type="ECO:0000256" key="2">
    <source>
        <dbReference type="ARBA" id="ARBA00022737"/>
    </source>
</evidence>